<evidence type="ECO:0000256" key="5">
    <source>
        <dbReference type="ARBA" id="ARBA00022692"/>
    </source>
</evidence>
<evidence type="ECO:0000256" key="3">
    <source>
        <dbReference type="ARBA" id="ARBA00022448"/>
    </source>
</evidence>
<evidence type="ECO:0000256" key="6">
    <source>
        <dbReference type="ARBA" id="ARBA00022989"/>
    </source>
</evidence>
<evidence type="ECO:0000256" key="7">
    <source>
        <dbReference type="ARBA" id="ARBA00023136"/>
    </source>
</evidence>
<evidence type="ECO:0000256" key="8">
    <source>
        <dbReference type="SAM" id="Phobius"/>
    </source>
</evidence>
<comment type="subcellular location">
    <subcellularLocation>
        <location evidence="1">Cell membrane</location>
        <topology evidence="1">Multi-pass membrane protein</topology>
    </subcellularLocation>
</comment>
<feature type="transmembrane region" description="Helical" evidence="8">
    <location>
        <begin position="131"/>
        <end position="154"/>
    </location>
</feature>
<organism evidence="9">
    <name type="scientific">uncultured organism</name>
    <dbReference type="NCBI Taxonomy" id="155900"/>
    <lineage>
        <taxon>unclassified sequences</taxon>
        <taxon>environmental samples</taxon>
    </lineage>
</organism>
<feature type="transmembrane region" description="Helical" evidence="8">
    <location>
        <begin position="39"/>
        <end position="59"/>
    </location>
</feature>
<dbReference type="InterPro" id="IPR011606">
    <property type="entry name" value="Brnchd-chn_aa_trnsp_permease"/>
</dbReference>
<evidence type="ECO:0000313" key="9">
    <source>
        <dbReference type="EMBL" id="QEA04233.1"/>
    </source>
</evidence>
<feature type="transmembrane region" description="Helical" evidence="8">
    <location>
        <begin position="160"/>
        <end position="178"/>
    </location>
</feature>
<gene>
    <name evidence="9" type="primary">ygaZ</name>
    <name evidence="9" type="ORF">KBTEX_00537</name>
</gene>
<keyword evidence="5 8" id="KW-0812">Transmembrane</keyword>
<dbReference type="AlphaFoldDB" id="A0A5B8R8F9"/>
<dbReference type="PANTHER" id="PTHR34979:SF1">
    <property type="entry name" value="INNER MEMBRANE PROTEIN YGAZ"/>
    <property type="match status" value="1"/>
</dbReference>
<feature type="transmembrane region" description="Helical" evidence="8">
    <location>
        <begin position="208"/>
        <end position="225"/>
    </location>
</feature>
<protein>
    <submittedName>
        <fullName evidence="9">Inner membrane protein YgaZ</fullName>
    </submittedName>
</protein>
<dbReference type="Pfam" id="PF03591">
    <property type="entry name" value="AzlC"/>
    <property type="match status" value="1"/>
</dbReference>
<proteinExistence type="inferred from homology"/>
<dbReference type="GO" id="GO:1903785">
    <property type="term" value="P:L-valine transmembrane transport"/>
    <property type="evidence" value="ECO:0007669"/>
    <property type="project" value="TreeGrafter"/>
</dbReference>
<feature type="transmembrane region" description="Helical" evidence="8">
    <location>
        <begin position="65"/>
        <end position="83"/>
    </location>
</feature>
<dbReference type="PANTHER" id="PTHR34979">
    <property type="entry name" value="INNER MEMBRANE PROTEIN YGAZ"/>
    <property type="match status" value="1"/>
</dbReference>
<accession>A0A5B8R8F9</accession>
<keyword evidence="7 8" id="KW-0472">Membrane</keyword>
<evidence type="ECO:0000256" key="4">
    <source>
        <dbReference type="ARBA" id="ARBA00022475"/>
    </source>
</evidence>
<keyword evidence="4" id="KW-1003">Cell membrane</keyword>
<comment type="similarity">
    <text evidence="2">Belongs to the AzlC family.</text>
</comment>
<reference evidence="9" key="1">
    <citation type="submission" date="2019-06" db="EMBL/GenBank/DDBJ databases">
        <authorList>
            <person name="Murdoch R.W."/>
            <person name="Fathepure B."/>
        </authorList>
    </citation>
    <scope>NUCLEOTIDE SEQUENCE</scope>
</reference>
<dbReference type="EMBL" id="MN079081">
    <property type="protein sequence ID" value="QEA04233.1"/>
    <property type="molecule type" value="Genomic_DNA"/>
</dbReference>
<feature type="transmembrane region" description="Helical" evidence="8">
    <location>
        <begin position="6"/>
        <end position="32"/>
    </location>
</feature>
<name>A0A5B8R8F9_9ZZZZ</name>
<sequence length="229" mass="23623">MTRSNAFNAGLVAMAPISASALPFGVMAGIAAREAGLDVAASMGMSLVIFAGASQLAAAQLIGDGAWAGVVVLTALIINLRFAMYSASLAPHFAHLPTRWKAPLAYLLTDQAYAVCITRFIRHPEMENRHWFYLGAALPLWVVWLTATAAGILIGAAVPPAWQLGFAVPLIFLALMVPTVHDRPMAVAAVAGGGIALLAHGMPFNLGMVTGALAGIIAGVVAERAQGAA</sequence>
<evidence type="ECO:0000256" key="1">
    <source>
        <dbReference type="ARBA" id="ARBA00004651"/>
    </source>
</evidence>
<keyword evidence="6 8" id="KW-1133">Transmembrane helix</keyword>
<keyword evidence="3" id="KW-0813">Transport</keyword>
<evidence type="ECO:0000256" key="2">
    <source>
        <dbReference type="ARBA" id="ARBA00010735"/>
    </source>
</evidence>
<dbReference type="GO" id="GO:0005886">
    <property type="term" value="C:plasma membrane"/>
    <property type="evidence" value="ECO:0007669"/>
    <property type="project" value="UniProtKB-SubCell"/>
</dbReference>